<feature type="domain" description="SiaC family regulatory phosphoprotein" evidence="1">
    <location>
        <begin position="6"/>
        <end position="131"/>
    </location>
</feature>
<dbReference type="OrthoDB" id="5297629at2"/>
<dbReference type="STRING" id="1640674.SAMN05216323_103321"/>
<accession>A0A1G6LY49</accession>
<sequence>MKPLIIEPTEFTPDVNFNPSKHTLDIAGFSRPENVIGYYKPVVTWIQDYIDETFTNNKEFDKPVIITNFRMTYFNSSSAKFLLDILFELRKVHDMGNKIVVNWYYESDDDEIKESGEELSDLVCIPFNYFAY</sequence>
<dbReference type="Pfam" id="PF09345">
    <property type="entry name" value="SiaC"/>
    <property type="match status" value="1"/>
</dbReference>
<dbReference type="InterPro" id="IPR018530">
    <property type="entry name" value="SiaC"/>
</dbReference>
<name>A0A1G6LY49_9BACT</name>
<evidence type="ECO:0000313" key="2">
    <source>
        <dbReference type="EMBL" id="SDC47974.1"/>
    </source>
</evidence>
<reference evidence="2 3" key="1">
    <citation type="submission" date="2016-09" db="EMBL/GenBank/DDBJ databases">
        <authorList>
            <person name="Capua I."/>
            <person name="De Benedictis P."/>
            <person name="Joannis T."/>
            <person name="Lombin L.H."/>
            <person name="Cattoli G."/>
        </authorList>
    </citation>
    <scope>NUCLEOTIDE SEQUENCE [LARGE SCALE GENOMIC DNA]</scope>
    <source>
        <strain evidence="2 3">A7P-90m</strain>
    </source>
</reference>
<dbReference type="Proteomes" id="UP000199452">
    <property type="component" value="Unassembled WGS sequence"/>
</dbReference>
<protein>
    <recommendedName>
        <fullName evidence="1">SiaC family regulatory phosphoprotein domain-containing protein</fullName>
    </recommendedName>
</protein>
<gene>
    <name evidence="2" type="ORF">SAMN05216323_103321</name>
</gene>
<dbReference type="EMBL" id="FMYP01000033">
    <property type="protein sequence ID" value="SDC47974.1"/>
    <property type="molecule type" value="Genomic_DNA"/>
</dbReference>
<evidence type="ECO:0000313" key="3">
    <source>
        <dbReference type="Proteomes" id="UP000199452"/>
    </source>
</evidence>
<dbReference type="AlphaFoldDB" id="A0A1G6LY49"/>
<evidence type="ECO:0000259" key="1">
    <source>
        <dbReference type="Pfam" id="PF09345"/>
    </source>
</evidence>
<keyword evidence="3" id="KW-1185">Reference proteome</keyword>
<proteinExistence type="predicted"/>
<organism evidence="2 3">
    <name type="scientific">Williamwhitmania taraxaci</name>
    <dbReference type="NCBI Taxonomy" id="1640674"/>
    <lineage>
        <taxon>Bacteria</taxon>
        <taxon>Pseudomonadati</taxon>
        <taxon>Bacteroidota</taxon>
        <taxon>Bacteroidia</taxon>
        <taxon>Bacteroidales</taxon>
        <taxon>Williamwhitmaniaceae</taxon>
        <taxon>Williamwhitmania</taxon>
    </lineage>
</organism>
<dbReference type="RefSeq" id="WP_092438454.1">
    <property type="nucleotide sequence ID" value="NZ_FMYP01000033.1"/>
</dbReference>